<feature type="compositionally biased region" description="Polar residues" evidence="10">
    <location>
        <begin position="265"/>
        <end position="278"/>
    </location>
</feature>
<evidence type="ECO:0000256" key="1">
    <source>
        <dbReference type="ARBA" id="ARBA00022722"/>
    </source>
</evidence>
<keyword evidence="5" id="KW-0460">Magnesium</keyword>
<dbReference type="Proteomes" id="UP000481153">
    <property type="component" value="Unassembled WGS sequence"/>
</dbReference>
<keyword evidence="3" id="KW-0255">Endonuclease</keyword>
<proteinExistence type="predicted"/>
<keyword evidence="6" id="KW-0229">DNA integration</keyword>
<protein>
    <recommendedName>
        <fullName evidence="11">Integrase catalytic domain-containing protein</fullName>
    </recommendedName>
</protein>
<feature type="compositionally biased region" description="Polar residues" evidence="10">
    <location>
        <begin position="291"/>
        <end position="302"/>
    </location>
</feature>
<evidence type="ECO:0000256" key="6">
    <source>
        <dbReference type="ARBA" id="ARBA00022908"/>
    </source>
</evidence>
<dbReference type="GO" id="GO:0046872">
    <property type="term" value="F:metal ion binding"/>
    <property type="evidence" value="ECO:0007669"/>
    <property type="project" value="UniProtKB-KW"/>
</dbReference>
<gene>
    <name evidence="12" type="ORF">Ae201684_005159</name>
</gene>
<dbReference type="GO" id="GO:0003887">
    <property type="term" value="F:DNA-directed DNA polymerase activity"/>
    <property type="evidence" value="ECO:0007669"/>
    <property type="project" value="UniProtKB-KW"/>
</dbReference>
<dbReference type="EMBL" id="VJMJ01000066">
    <property type="protein sequence ID" value="KAF0739240.1"/>
    <property type="molecule type" value="Genomic_DNA"/>
</dbReference>
<keyword evidence="13" id="KW-1185">Reference proteome</keyword>
<dbReference type="GO" id="GO:0003676">
    <property type="term" value="F:nucleic acid binding"/>
    <property type="evidence" value="ECO:0007669"/>
    <property type="project" value="InterPro"/>
</dbReference>
<keyword evidence="8" id="KW-0548">Nucleotidyltransferase</keyword>
<feature type="region of interest" description="Disordered" evidence="10">
    <location>
        <begin position="265"/>
        <end position="302"/>
    </location>
</feature>
<keyword evidence="9" id="KW-0233">DNA recombination</keyword>
<dbReference type="InterPro" id="IPR036397">
    <property type="entry name" value="RNaseH_sf"/>
</dbReference>
<evidence type="ECO:0000259" key="11">
    <source>
        <dbReference type="PROSITE" id="PS50994"/>
    </source>
</evidence>
<dbReference type="GO" id="GO:0003964">
    <property type="term" value="F:RNA-directed DNA polymerase activity"/>
    <property type="evidence" value="ECO:0007669"/>
    <property type="project" value="UniProtKB-KW"/>
</dbReference>
<dbReference type="VEuPathDB" id="FungiDB:AeMF1_020616"/>
<dbReference type="InterPro" id="IPR039537">
    <property type="entry name" value="Retrotran_Ty1/copia-like"/>
</dbReference>
<comment type="caution">
    <text evidence="12">The sequence shown here is derived from an EMBL/GenBank/DDBJ whole genome shotgun (WGS) entry which is preliminary data.</text>
</comment>
<organism evidence="12 13">
    <name type="scientific">Aphanomyces euteiches</name>
    <dbReference type="NCBI Taxonomy" id="100861"/>
    <lineage>
        <taxon>Eukaryota</taxon>
        <taxon>Sar</taxon>
        <taxon>Stramenopiles</taxon>
        <taxon>Oomycota</taxon>
        <taxon>Saprolegniomycetes</taxon>
        <taxon>Saprolegniales</taxon>
        <taxon>Verrucalvaceae</taxon>
        <taxon>Aphanomyces</taxon>
    </lineage>
</organism>
<dbReference type="InterPro" id="IPR057670">
    <property type="entry name" value="SH3_retrovirus"/>
</dbReference>
<evidence type="ECO:0000256" key="7">
    <source>
        <dbReference type="ARBA" id="ARBA00022918"/>
    </source>
</evidence>
<sequence>MGDLKIKSTDTGRVATFKNVLYVPSLKKTLVSISRINRQSDDTSITFKSDQCLLKAKNRCRVKLKTLRSDGGGEYVSDKLEEYFKNHGIHHEVSTPRRQWQNGTAERMNRTLVEMARTMLLHANTAKHWWAEAVNTAAFLRNRIPNSKTDDKTPHEMIRGTKPKIASLKVFGCLCWRRNTTTDKIASRANMCTFLGYSETKKAYKVYDMEEQKVVFTVDCIFTETKFPHQRTALIDDLNEPSHCSADQRTSPQDGVEMEVNVERINNPQGYDAISTSQRTREAPKHAVRLLSTTNSNPRRSR</sequence>
<keyword evidence="2" id="KW-0479">Metal-binding</keyword>
<dbReference type="PANTHER" id="PTHR42648">
    <property type="entry name" value="TRANSPOSASE, PUTATIVE-RELATED"/>
    <property type="match status" value="1"/>
</dbReference>
<reference evidence="12 13" key="1">
    <citation type="submission" date="2019-07" db="EMBL/GenBank/DDBJ databases">
        <title>Genomics analysis of Aphanomyces spp. identifies a new class of oomycete effector associated with host adaptation.</title>
        <authorList>
            <person name="Gaulin E."/>
        </authorList>
    </citation>
    <scope>NUCLEOTIDE SEQUENCE [LARGE SCALE GENOMIC DNA]</scope>
    <source>
        <strain evidence="12 13">ATCC 201684</strain>
    </source>
</reference>
<evidence type="ECO:0000256" key="9">
    <source>
        <dbReference type="ARBA" id="ARBA00023172"/>
    </source>
</evidence>
<dbReference type="PROSITE" id="PS50994">
    <property type="entry name" value="INTEGRASE"/>
    <property type="match status" value="1"/>
</dbReference>
<dbReference type="GO" id="GO:0006310">
    <property type="term" value="P:DNA recombination"/>
    <property type="evidence" value="ECO:0007669"/>
    <property type="project" value="UniProtKB-KW"/>
</dbReference>
<evidence type="ECO:0000313" key="12">
    <source>
        <dbReference type="EMBL" id="KAF0739240.1"/>
    </source>
</evidence>
<keyword evidence="4" id="KW-0378">Hydrolase</keyword>
<evidence type="ECO:0000256" key="5">
    <source>
        <dbReference type="ARBA" id="ARBA00022842"/>
    </source>
</evidence>
<dbReference type="PANTHER" id="PTHR42648:SF11">
    <property type="entry name" value="TRANSPOSON TY4-P GAG-POL POLYPROTEIN"/>
    <property type="match status" value="1"/>
</dbReference>
<dbReference type="SUPFAM" id="SSF53098">
    <property type="entry name" value="Ribonuclease H-like"/>
    <property type="match status" value="1"/>
</dbReference>
<dbReference type="InterPro" id="IPR001584">
    <property type="entry name" value="Integrase_cat-core"/>
</dbReference>
<dbReference type="Pfam" id="PF25597">
    <property type="entry name" value="SH3_retrovirus"/>
    <property type="match status" value="1"/>
</dbReference>
<dbReference type="Gene3D" id="3.30.420.10">
    <property type="entry name" value="Ribonuclease H-like superfamily/Ribonuclease H"/>
    <property type="match status" value="1"/>
</dbReference>
<keyword evidence="8" id="KW-0239">DNA-directed DNA polymerase</keyword>
<dbReference type="InterPro" id="IPR012337">
    <property type="entry name" value="RNaseH-like_sf"/>
</dbReference>
<feature type="domain" description="Integrase catalytic" evidence="11">
    <location>
        <begin position="1"/>
        <end position="162"/>
    </location>
</feature>
<keyword evidence="7" id="KW-0695">RNA-directed DNA polymerase</keyword>
<dbReference type="GO" id="GO:0015074">
    <property type="term" value="P:DNA integration"/>
    <property type="evidence" value="ECO:0007669"/>
    <property type="project" value="UniProtKB-KW"/>
</dbReference>
<evidence type="ECO:0000256" key="3">
    <source>
        <dbReference type="ARBA" id="ARBA00022759"/>
    </source>
</evidence>
<name>A0A6G0XGA9_9STRA</name>
<evidence type="ECO:0000313" key="13">
    <source>
        <dbReference type="Proteomes" id="UP000481153"/>
    </source>
</evidence>
<evidence type="ECO:0000256" key="2">
    <source>
        <dbReference type="ARBA" id="ARBA00022723"/>
    </source>
</evidence>
<dbReference type="AlphaFoldDB" id="A0A6G0XGA9"/>
<dbReference type="GO" id="GO:0016787">
    <property type="term" value="F:hydrolase activity"/>
    <property type="evidence" value="ECO:0007669"/>
    <property type="project" value="UniProtKB-KW"/>
</dbReference>
<evidence type="ECO:0000256" key="10">
    <source>
        <dbReference type="SAM" id="MobiDB-lite"/>
    </source>
</evidence>
<evidence type="ECO:0000256" key="8">
    <source>
        <dbReference type="ARBA" id="ARBA00022932"/>
    </source>
</evidence>
<accession>A0A6G0XGA9</accession>
<keyword evidence="1" id="KW-0540">Nuclease</keyword>
<keyword evidence="8" id="KW-0808">Transferase</keyword>
<dbReference type="GO" id="GO:0004519">
    <property type="term" value="F:endonuclease activity"/>
    <property type="evidence" value="ECO:0007669"/>
    <property type="project" value="UniProtKB-KW"/>
</dbReference>
<evidence type="ECO:0000256" key="4">
    <source>
        <dbReference type="ARBA" id="ARBA00022801"/>
    </source>
</evidence>